<dbReference type="GO" id="GO:0031262">
    <property type="term" value="C:Ndc80 complex"/>
    <property type="evidence" value="ECO:0007669"/>
    <property type="project" value="InterPro"/>
</dbReference>
<comment type="subcellular location">
    <subcellularLocation>
        <location evidence="1">Chromosome</location>
        <location evidence="1">Centromere</location>
    </subcellularLocation>
</comment>
<keyword evidence="7" id="KW-0131">Cell cycle</keyword>
<reference evidence="11 12" key="1">
    <citation type="journal article" date="2006" name="Nature">
        <title>Global trends of whole-genome duplications revealed by the ciliate Paramecium tetraurelia.</title>
        <authorList>
            <consortium name="Genoscope"/>
            <person name="Aury J.-M."/>
            <person name="Jaillon O."/>
            <person name="Duret L."/>
            <person name="Noel B."/>
            <person name="Jubin C."/>
            <person name="Porcel B.M."/>
            <person name="Segurens B."/>
            <person name="Daubin V."/>
            <person name="Anthouard V."/>
            <person name="Aiach N."/>
            <person name="Arnaiz O."/>
            <person name="Billaut A."/>
            <person name="Beisson J."/>
            <person name="Blanc I."/>
            <person name="Bouhouche K."/>
            <person name="Camara F."/>
            <person name="Duharcourt S."/>
            <person name="Guigo R."/>
            <person name="Gogendeau D."/>
            <person name="Katinka M."/>
            <person name="Keller A.-M."/>
            <person name="Kissmehl R."/>
            <person name="Klotz C."/>
            <person name="Koll F."/>
            <person name="Le Moue A."/>
            <person name="Lepere C."/>
            <person name="Malinsky S."/>
            <person name="Nowacki M."/>
            <person name="Nowak J.K."/>
            <person name="Plattner H."/>
            <person name="Poulain J."/>
            <person name="Ruiz F."/>
            <person name="Serrano V."/>
            <person name="Zagulski M."/>
            <person name="Dessen P."/>
            <person name="Betermier M."/>
            <person name="Weissenbach J."/>
            <person name="Scarpelli C."/>
            <person name="Schachter V."/>
            <person name="Sperling L."/>
            <person name="Meyer E."/>
            <person name="Cohen J."/>
            <person name="Wincker P."/>
        </authorList>
    </citation>
    <scope>NUCLEOTIDE SEQUENCE [LARGE SCALE GENOMIC DNA]</scope>
    <source>
        <strain evidence="11 12">Stock d4-2</strain>
    </source>
</reference>
<evidence type="ECO:0000259" key="10">
    <source>
        <dbReference type="Pfam" id="PF03800"/>
    </source>
</evidence>
<evidence type="ECO:0000256" key="3">
    <source>
        <dbReference type="ARBA" id="ARBA00022454"/>
    </source>
</evidence>
<sequence length="425" mass="50552">MNSNSELVQMLKDLQIYNSIDNNFNPDHSQLVMIYEKVSVLISCQFCDLINFDDNFTLENSTLQLFYRCKLMCKTVGVADFQMMDLTDPDQKRMKHILTLLCKYSIWKREQSQKWEKRDKEIAQLEDFDLQNTRKQKSELEDLIQMKYKDMDLKHKKFEQYKQMKHKAESELLAKRNLNLKLQNSISQNQNELKDAEKKFKNLIEKLQVAQNELTILESMVVKDPKNLEKKVNDSLRRVEALQIEVDKCQKELSIESFKIGKIYKQLYIDYDIFLRVLEQIKESEKALIQEDKNFEKSNDQIFTASNKILQENLALQKLQQNKEQLQSQKLSESEKNNSSNQYSLQSLIDLQNKLQDLQTEVKKEQQDYLLIQQMKQEQLKITSENDQIKTLIEANLKQVVTQQNKEIEQYTKNIEILLNKIEFE</sequence>
<dbReference type="InterPro" id="IPR038275">
    <property type="entry name" value="Nuf2_N_sf"/>
</dbReference>
<comment type="similarity">
    <text evidence="2">Belongs to the NUF2 family.</text>
</comment>
<evidence type="ECO:0000256" key="4">
    <source>
        <dbReference type="ARBA" id="ARBA00022618"/>
    </source>
</evidence>
<dbReference type="RefSeq" id="XP_001453771.1">
    <property type="nucleotide sequence ID" value="XM_001453734.1"/>
</dbReference>
<keyword evidence="3" id="KW-0158">Chromosome</keyword>
<evidence type="ECO:0000313" key="11">
    <source>
        <dbReference type="EMBL" id="CAK86374.1"/>
    </source>
</evidence>
<dbReference type="OMA" id="CKYSIWK"/>
<evidence type="ECO:0000256" key="5">
    <source>
        <dbReference type="ARBA" id="ARBA00022776"/>
    </source>
</evidence>
<dbReference type="InterPro" id="IPR005549">
    <property type="entry name" value="Kinetochore_Nuf2_N"/>
</dbReference>
<dbReference type="GeneID" id="5039556"/>
<dbReference type="GO" id="GO:0051301">
    <property type="term" value="P:cell division"/>
    <property type="evidence" value="ECO:0007669"/>
    <property type="project" value="UniProtKB-KW"/>
</dbReference>
<dbReference type="Proteomes" id="UP000000600">
    <property type="component" value="Unassembled WGS sequence"/>
</dbReference>
<protein>
    <recommendedName>
        <fullName evidence="10">Kinetochore protein Nuf2 N-terminal domain-containing protein</fullName>
    </recommendedName>
</protein>
<keyword evidence="6 9" id="KW-0175">Coiled coil</keyword>
<dbReference type="KEGG" id="ptm:GSPATT00020055001"/>
<gene>
    <name evidence="11" type="ORF">GSPATT00020055001</name>
</gene>
<evidence type="ECO:0000256" key="9">
    <source>
        <dbReference type="SAM" id="Coils"/>
    </source>
</evidence>
<evidence type="ECO:0000256" key="7">
    <source>
        <dbReference type="ARBA" id="ARBA00023306"/>
    </source>
</evidence>
<feature type="coiled-coil region" evidence="9">
    <location>
        <begin position="179"/>
        <end position="252"/>
    </location>
</feature>
<accession>A0DTK7</accession>
<organism evidence="11 12">
    <name type="scientific">Paramecium tetraurelia</name>
    <dbReference type="NCBI Taxonomy" id="5888"/>
    <lineage>
        <taxon>Eukaryota</taxon>
        <taxon>Sar</taxon>
        <taxon>Alveolata</taxon>
        <taxon>Ciliophora</taxon>
        <taxon>Intramacronucleata</taxon>
        <taxon>Oligohymenophorea</taxon>
        <taxon>Peniculida</taxon>
        <taxon>Parameciidae</taxon>
        <taxon>Paramecium</taxon>
    </lineage>
</organism>
<dbReference type="Gene3D" id="1.10.418.60">
    <property type="entry name" value="Ncd80 complex, Nuf2 subunit"/>
    <property type="match status" value="1"/>
</dbReference>
<evidence type="ECO:0000256" key="2">
    <source>
        <dbReference type="ARBA" id="ARBA00005498"/>
    </source>
</evidence>
<evidence type="ECO:0000256" key="6">
    <source>
        <dbReference type="ARBA" id="ARBA00023054"/>
    </source>
</evidence>
<keyword evidence="12" id="KW-1185">Reference proteome</keyword>
<evidence type="ECO:0000313" key="12">
    <source>
        <dbReference type="Proteomes" id="UP000000600"/>
    </source>
</evidence>
<feature type="coiled-coil region" evidence="9">
    <location>
        <begin position="309"/>
        <end position="421"/>
    </location>
</feature>
<dbReference type="EMBL" id="CT868574">
    <property type="protein sequence ID" value="CAK86374.1"/>
    <property type="molecule type" value="Genomic_DNA"/>
</dbReference>
<dbReference type="Pfam" id="PF03800">
    <property type="entry name" value="Nuf2"/>
    <property type="match status" value="1"/>
</dbReference>
<evidence type="ECO:0000256" key="1">
    <source>
        <dbReference type="ARBA" id="ARBA00004584"/>
    </source>
</evidence>
<proteinExistence type="inferred from homology"/>
<feature type="domain" description="Kinetochore protein Nuf2 N-terminal" evidence="10">
    <location>
        <begin position="4"/>
        <end position="118"/>
    </location>
</feature>
<keyword evidence="4" id="KW-0132">Cell division</keyword>
<name>A0DTK7_PARTE</name>
<keyword evidence="8" id="KW-0137">Centromere</keyword>
<dbReference type="AlphaFoldDB" id="A0DTK7"/>
<evidence type="ECO:0000256" key="8">
    <source>
        <dbReference type="ARBA" id="ARBA00023328"/>
    </source>
</evidence>
<dbReference type="OrthoDB" id="8194677at2759"/>
<keyword evidence="5" id="KW-0498">Mitosis</keyword>
<dbReference type="HOGENOM" id="CLU_646352_0_0_1"/>
<dbReference type="InParanoid" id="A0DTK7"/>